<reference evidence="2 3" key="1">
    <citation type="journal article" date="2014" name="PLoS ONE">
        <title>Physiological and genomic features of a novel sulfur-oxidizing gammaproteobacterium belonging to a previously uncultivated symbiotic lineage isolated from a hydrothermal vent.</title>
        <authorList>
            <person name="Nunoura T."/>
            <person name="Takaki Y."/>
            <person name="Kazama H."/>
            <person name="Kakuta J."/>
            <person name="Shimamura S."/>
            <person name="Makita H."/>
            <person name="Hirai M."/>
            <person name="Miyazaki M."/>
            <person name="Takai K."/>
        </authorList>
    </citation>
    <scope>NUCLEOTIDE SEQUENCE [LARGE SCALE GENOMIC DNA]</scope>
    <source>
        <strain evidence="2 3">Hiromi1</strain>
    </source>
</reference>
<name>A0A7U6GKR2_9GAMM</name>
<protein>
    <recommendedName>
        <fullName evidence="1">Antitoxin Xre/MbcA/ParS-like toxin-binding domain-containing protein</fullName>
    </recommendedName>
</protein>
<evidence type="ECO:0000313" key="3">
    <source>
        <dbReference type="Proteomes" id="UP000031631"/>
    </source>
</evidence>
<dbReference type="KEGG" id="tbn:TBH_C2570"/>
<evidence type="ECO:0000313" key="2">
    <source>
        <dbReference type="EMBL" id="BAO45476.1"/>
    </source>
</evidence>
<dbReference type="AlphaFoldDB" id="A0A7U6GKR2"/>
<sequence length="140" mass="15902">MSDDKQQQALTDITRAVMNLLENWKLDNSTMHEILAMPKEVRPRNFAHFRAGKAVFPNDPNVLRRSQYLLRIADALRTAYPMNPKMSGRWIHQPQRRFGGRTPISMILDQGETGLVTVLSELDCTFAWDCTGSRAVSAAK</sequence>
<keyword evidence="3" id="KW-1185">Reference proteome</keyword>
<proteinExistence type="predicted"/>
<gene>
    <name evidence="2" type="ORF">TBH_C2570</name>
</gene>
<dbReference type="OrthoDB" id="9789845at2"/>
<dbReference type="EMBL" id="AP012273">
    <property type="protein sequence ID" value="BAO45476.1"/>
    <property type="molecule type" value="Genomic_DNA"/>
</dbReference>
<organism evidence="2 3">
    <name type="scientific">Thiolapillus brandeum</name>
    <dbReference type="NCBI Taxonomy" id="1076588"/>
    <lineage>
        <taxon>Bacteria</taxon>
        <taxon>Pseudomonadati</taxon>
        <taxon>Pseudomonadota</taxon>
        <taxon>Gammaproteobacteria</taxon>
        <taxon>Chromatiales</taxon>
        <taxon>Sedimenticolaceae</taxon>
        <taxon>Thiolapillus</taxon>
    </lineage>
</organism>
<dbReference type="Pfam" id="PF09722">
    <property type="entry name" value="Xre_MbcA_ParS_C"/>
    <property type="match status" value="1"/>
</dbReference>
<accession>A0A7U6GKR2</accession>
<dbReference type="RefSeq" id="WP_041069158.1">
    <property type="nucleotide sequence ID" value="NZ_AP012273.1"/>
</dbReference>
<dbReference type="Proteomes" id="UP000031631">
    <property type="component" value="Chromosome"/>
</dbReference>
<evidence type="ECO:0000259" key="1">
    <source>
        <dbReference type="Pfam" id="PF09722"/>
    </source>
</evidence>
<feature type="domain" description="Antitoxin Xre/MbcA/ParS-like toxin-binding" evidence="1">
    <location>
        <begin position="84"/>
        <end position="123"/>
    </location>
</feature>
<dbReference type="InterPro" id="IPR024467">
    <property type="entry name" value="Xre/MbcA/ParS-like_toxin-bd"/>
</dbReference>